<feature type="chain" id="PRO_5003534041" description="DUF5666 domain-containing protein" evidence="1">
    <location>
        <begin position="28"/>
        <end position="129"/>
    </location>
</feature>
<dbReference type="PATRIC" id="fig|1107882.3.peg.808"/>
<gene>
    <name evidence="2" type="ORF">MAXJ12_04082</name>
</gene>
<evidence type="ECO:0008006" key="4">
    <source>
        <dbReference type="Google" id="ProtNLM"/>
    </source>
</evidence>
<dbReference type="AlphaFoldDB" id="H0HL06"/>
<sequence>MRSLPIFIRRIVLGAAALGALALPASAHHGWAWTQDGFFELTGTITAIDYGNPHPTLDVEANGEVWRVDLATPRATANAGFTEDTAAVGDEVTAIGNRSRDETEKHMKAVRIIVKGQTYDVYPDRVPSN</sequence>
<dbReference type="RefSeq" id="WP_008834468.1">
    <property type="nucleotide sequence ID" value="NZ_AHAM01000029.1"/>
</dbReference>
<keyword evidence="3" id="KW-1185">Reference proteome</keyword>
<dbReference type="OrthoDB" id="512581at2"/>
<evidence type="ECO:0000256" key="1">
    <source>
        <dbReference type="SAM" id="SignalP"/>
    </source>
</evidence>
<feature type="signal peptide" evidence="1">
    <location>
        <begin position="1"/>
        <end position="27"/>
    </location>
</feature>
<dbReference type="EMBL" id="AHAM01000029">
    <property type="protein sequence ID" value="EHK58589.1"/>
    <property type="molecule type" value="Genomic_DNA"/>
</dbReference>
<accession>H0HL06</accession>
<dbReference type="Proteomes" id="UP000003250">
    <property type="component" value="Unassembled WGS sequence"/>
</dbReference>
<dbReference type="Pfam" id="PF19649">
    <property type="entry name" value="DUF6152"/>
    <property type="match status" value="1"/>
</dbReference>
<evidence type="ECO:0000313" key="3">
    <source>
        <dbReference type="Proteomes" id="UP000003250"/>
    </source>
</evidence>
<protein>
    <recommendedName>
        <fullName evidence="4">DUF5666 domain-containing protein</fullName>
    </recommendedName>
</protein>
<reference evidence="2 3" key="1">
    <citation type="journal article" date="2012" name="J. Bacteriol.">
        <title>Draft Genome Sequence of Mesorhizobium alhagi CCNWXJ12-2T, a Novel Salt-Resistant Species Isolated from the Desert of Northwestern China.</title>
        <authorList>
            <person name="Zhou M."/>
            <person name="Chen W."/>
            <person name="Chen H."/>
            <person name="Wei G."/>
        </authorList>
    </citation>
    <scope>NUCLEOTIDE SEQUENCE [LARGE SCALE GENOMIC DNA]</scope>
    <source>
        <strain evidence="2 3">CCNWXJ12-2</strain>
    </source>
</reference>
<organism evidence="2 3">
    <name type="scientific">Mesorhizobium alhagi CCNWXJ12-2</name>
    <dbReference type="NCBI Taxonomy" id="1107882"/>
    <lineage>
        <taxon>Bacteria</taxon>
        <taxon>Pseudomonadati</taxon>
        <taxon>Pseudomonadota</taxon>
        <taxon>Alphaproteobacteria</taxon>
        <taxon>Hyphomicrobiales</taxon>
        <taxon>Phyllobacteriaceae</taxon>
        <taxon>Allomesorhizobium</taxon>
    </lineage>
</organism>
<keyword evidence="1" id="KW-0732">Signal</keyword>
<name>H0HL06_9HYPH</name>
<proteinExistence type="predicted"/>
<dbReference type="InterPro" id="IPR046150">
    <property type="entry name" value="DUF6152"/>
</dbReference>
<evidence type="ECO:0000313" key="2">
    <source>
        <dbReference type="EMBL" id="EHK58589.1"/>
    </source>
</evidence>